<name>A0A1M4PPW1_9FIRM</name>
<evidence type="ECO:0000313" key="2">
    <source>
        <dbReference type="Proteomes" id="UP000245423"/>
    </source>
</evidence>
<dbReference type="Proteomes" id="UP000245423">
    <property type="component" value="Chromosome 1"/>
</dbReference>
<dbReference type="AlphaFoldDB" id="A0A1M4PPW1"/>
<accession>A0A1M4PPW1</accession>
<evidence type="ECO:0000313" key="1">
    <source>
        <dbReference type="EMBL" id="SHD77519.1"/>
    </source>
</evidence>
<organism evidence="1 2">
    <name type="scientific">[Clostridium] ultunense Esp</name>
    <dbReference type="NCBI Taxonomy" id="1288971"/>
    <lineage>
        <taxon>Bacteria</taxon>
        <taxon>Bacillati</taxon>
        <taxon>Bacillota</taxon>
        <taxon>Tissierellia</taxon>
        <taxon>Tissierellales</taxon>
        <taxon>Tepidimicrobiaceae</taxon>
        <taxon>Schnuerera</taxon>
    </lineage>
</organism>
<keyword evidence="2" id="KW-1185">Reference proteome</keyword>
<reference evidence="1 2" key="1">
    <citation type="submission" date="2016-11" db="EMBL/GenBank/DDBJ databases">
        <authorList>
            <person name="Manzoor S."/>
        </authorList>
    </citation>
    <scope>NUCLEOTIDE SEQUENCE [LARGE SCALE GENOMIC DNA]</scope>
    <source>
        <strain evidence="1">Clostridium ultunense strain Esp</strain>
    </source>
</reference>
<sequence>MLLYPTVDYDLNQKYRMSGNDIYVKTINLGEDFDKIKRRLLSIGHILYDRENNIA</sequence>
<protein>
    <submittedName>
        <fullName evidence="1">Uncharacterized protein</fullName>
    </submittedName>
</protein>
<gene>
    <name evidence="1" type="ORF">CUESP1_2165</name>
</gene>
<dbReference type="EMBL" id="LT669839">
    <property type="protein sequence ID" value="SHD77519.1"/>
    <property type="molecule type" value="Genomic_DNA"/>
</dbReference>
<proteinExistence type="predicted"/>
<dbReference type="RefSeq" id="WP_208754634.1">
    <property type="nucleotide sequence ID" value="NZ_LT669839.1"/>
</dbReference>